<gene>
    <name evidence="7" type="ORF">FNA67_20315</name>
</gene>
<evidence type="ECO:0000259" key="6">
    <source>
        <dbReference type="Pfam" id="PF06803"/>
    </source>
</evidence>
<evidence type="ECO:0000313" key="8">
    <source>
        <dbReference type="Proteomes" id="UP000321062"/>
    </source>
</evidence>
<dbReference type="OrthoDB" id="9804184at2"/>
<evidence type="ECO:0000256" key="3">
    <source>
        <dbReference type="ARBA" id="ARBA00022989"/>
    </source>
</evidence>
<evidence type="ECO:0000256" key="4">
    <source>
        <dbReference type="ARBA" id="ARBA00023136"/>
    </source>
</evidence>
<dbReference type="Proteomes" id="UP000321062">
    <property type="component" value="Chromosome"/>
</dbReference>
<feature type="transmembrane region" description="Helical" evidence="5">
    <location>
        <begin position="73"/>
        <end position="92"/>
    </location>
</feature>
<dbReference type="KEGG" id="yti:FNA67_20315"/>
<dbReference type="Pfam" id="PF06803">
    <property type="entry name" value="DUF1232"/>
    <property type="match status" value="1"/>
</dbReference>
<dbReference type="AlphaFoldDB" id="A0A5B9DUR9"/>
<keyword evidence="4 5" id="KW-0472">Membrane</keyword>
<keyword evidence="2 5" id="KW-0812">Transmembrane</keyword>
<evidence type="ECO:0000256" key="2">
    <source>
        <dbReference type="ARBA" id="ARBA00022692"/>
    </source>
</evidence>
<comment type="subcellular location">
    <subcellularLocation>
        <location evidence="1">Endomembrane system</location>
        <topology evidence="1">Multi-pass membrane protein</topology>
    </subcellularLocation>
</comment>
<dbReference type="EMBL" id="CP041690">
    <property type="protein sequence ID" value="QEE22886.1"/>
    <property type="molecule type" value="Genomic_DNA"/>
</dbReference>
<reference evidence="7 8" key="1">
    <citation type="journal article" date="2015" name="Int. J. Syst. Evol. Microbiol.">
        <title>Youhaiella tibetensis gen. nov., sp. nov., isolated from subsurface sediment.</title>
        <authorList>
            <person name="Wang Y.X."/>
            <person name="Huang F.Q."/>
            <person name="Nogi Y."/>
            <person name="Pang S.J."/>
            <person name="Wang P.K."/>
            <person name="Lv J."/>
        </authorList>
    </citation>
    <scope>NUCLEOTIDE SEQUENCE [LARGE SCALE GENOMIC DNA]</scope>
    <source>
        <strain evidence="8">fig4</strain>
    </source>
</reference>
<protein>
    <submittedName>
        <fullName evidence="7">DUF1232 domain-containing protein</fullName>
    </submittedName>
</protein>
<feature type="transmembrane region" description="Helical" evidence="5">
    <location>
        <begin position="31"/>
        <end position="53"/>
    </location>
</feature>
<keyword evidence="8" id="KW-1185">Reference proteome</keyword>
<feature type="domain" description="DUF1232" evidence="6">
    <location>
        <begin position="42"/>
        <end position="77"/>
    </location>
</feature>
<keyword evidence="3 5" id="KW-1133">Transmembrane helix</keyword>
<evidence type="ECO:0000256" key="1">
    <source>
        <dbReference type="ARBA" id="ARBA00004127"/>
    </source>
</evidence>
<evidence type="ECO:0000313" key="7">
    <source>
        <dbReference type="EMBL" id="QEE22886.1"/>
    </source>
</evidence>
<proteinExistence type="predicted"/>
<organism evidence="7 8">
    <name type="scientific">Paradevosia tibetensis</name>
    <dbReference type="NCBI Taxonomy" id="1447062"/>
    <lineage>
        <taxon>Bacteria</taxon>
        <taxon>Pseudomonadati</taxon>
        <taxon>Pseudomonadota</taxon>
        <taxon>Alphaproteobacteria</taxon>
        <taxon>Hyphomicrobiales</taxon>
        <taxon>Devosiaceae</taxon>
        <taxon>Paradevosia</taxon>
    </lineage>
</organism>
<dbReference type="GO" id="GO:0012505">
    <property type="term" value="C:endomembrane system"/>
    <property type="evidence" value="ECO:0007669"/>
    <property type="project" value="UniProtKB-SubCell"/>
</dbReference>
<dbReference type="InterPro" id="IPR010652">
    <property type="entry name" value="DUF1232"/>
</dbReference>
<accession>A0A5B9DUR9</accession>
<evidence type="ECO:0000256" key="5">
    <source>
        <dbReference type="SAM" id="Phobius"/>
    </source>
</evidence>
<sequence length="104" mass="11633">MSKFSPLAAFGQFAAGRLFLFRKEVGTLFRAFFHPATPFPLKAAMLFVVFYLVSPFDLIPDFIPFAGWMDDLVLVPLAVSFIVSLLPLEVTAKKVPVTVPARRR</sequence>
<name>A0A5B9DUR9_9HYPH</name>